<evidence type="ECO:0000256" key="1">
    <source>
        <dbReference type="ARBA" id="ARBA00022801"/>
    </source>
</evidence>
<dbReference type="PANTHER" id="PTHR34408">
    <property type="entry name" value="FAMILY PROTEIN, PUTATIVE-RELATED"/>
    <property type="match status" value="1"/>
</dbReference>
<dbReference type="PANTHER" id="PTHR34408:SF1">
    <property type="entry name" value="GLYCOSYL HYDROLASE FAMILY 19 DOMAIN-CONTAINING PROTEIN HI_1415"/>
    <property type="match status" value="1"/>
</dbReference>
<sequence length="587" mass="64674">MKKAMTLILALTLVLSIYVPTPIHSEATKVVITADSLKVRSGPGLSYPVVYGVKQNESYEVISKEGDWIKIKLSKNASGWIASWFAKEQSSSSTTSPAKPEVKADEKLISNADGLRIRKGPGTSFQVVGSVNKGDVLEYKEKSESWIKISFKQFEGWVHSDYLKGIPTEEKKQTPNTTVLKKGIVKATSLKVREKGSLSSAVIGSLENGDSVSIYGEQGSWYEIALNGSKRGWVHRDYITISKSEEQPKNDDKPATTTTAVVTASLLNVRDQNTLDGKVIDKVKKGDKLTVLYEQNNWSNVKLPNGKEGWVAGWYLEKTTSSTTPEEPKNSDTSTVTILYDTTNIRKGPSTSDSIVARANQGDTFTIIEKVNDWYKISLGNGKEGYVAGWIVSTTGSIGKVEKPGMNQYLDGKTIVIDPGHGGADSGAIGVKGNFEKTLTLRTAKLLDEKLRAAGAKTILTRSQDVYVSLSNRVSLSNYYQADAFLSLHYDSTVYPSVNGITTYYYDKSKDYKLAETLQSEMIKQTSFRNRGAKYANFQVLRQNKRPSVLLELGFLSNISEEAHVVTSTYQERVTTAIFNGLAQQFK</sequence>
<proteinExistence type="predicted"/>
<feature type="chain" id="PRO_5045087748" evidence="3">
    <location>
        <begin position="26"/>
        <end position="587"/>
    </location>
</feature>
<dbReference type="PROSITE" id="PS51781">
    <property type="entry name" value="SH3B"/>
    <property type="match status" value="5"/>
</dbReference>
<dbReference type="InterPro" id="IPR036028">
    <property type="entry name" value="SH3-like_dom_sf"/>
</dbReference>
<evidence type="ECO:0000313" key="6">
    <source>
        <dbReference type="Proteomes" id="UP001518925"/>
    </source>
</evidence>
<dbReference type="PIRSF" id="PIRSF037846">
    <property type="entry name" value="Autolysin_YrvJ_prd"/>
    <property type="match status" value="1"/>
</dbReference>
<keyword evidence="2" id="KW-0961">Cell wall biogenesis/degradation</keyword>
<keyword evidence="3" id="KW-0732">Signal</keyword>
<evidence type="ECO:0000259" key="4">
    <source>
        <dbReference type="PROSITE" id="PS51781"/>
    </source>
</evidence>
<feature type="domain" description="SH3b" evidence="4">
    <location>
        <begin position="257"/>
        <end position="320"/>
    </location>
</feature>
<dbReference type="CDD" id="cd02696">
    <property type="entry name" value="MurNAc-LAA"/>
    <property type="match status" value="1"/>
</dbReference>
<feature type="domain" description="SH3b" evidence="4">
    <location>
        <begin position="180"/>
        <end position="243"/>
    </location>
</feature>
<feature type="signal peptide" evidence="3">
    <location>
        <begin position="1"/>
        <end position="25"/>
    </location>
</feature>
<protein>
    <submittedName>
        <fullName evidence="5">SH3 domain-containing protein</fullName>
    </submittedName>
</protein>
<dbReference type="SUPFAM" id="SSF53187">
    <property type="entry name" value="Zn-dependent exopeptidases"/>
    <property type="match status" value="1"/>
</dbReference>
<dbReference type="Pfam" id="PF01520">
    <property type="entry name" value="Amidase_3"/>
    <property type="match status" value="1"/>
</dbReference>
<dbReference type="InterPro" id="IPR052354">
    <property type="entry name" value="Cell_Wall_Dynamics_Protein"/>
</dbReference>
<dbReference type="EMBL" id="JAFELM010000044">
    <property type="protein sequence ID" value="MBM6619705.1"/>
    <property type="molecule type" value="Genomic_DNA"/>
</dbReference>
<reference evidence="5 6" key="1">
    <citation type="submission" date="2021-02" db="EMBL/GenBank/DDBJ databases">
        <title>Bacillus sp. RD4P76, an endophyte from a halophyte.</title>
        <authorList>
            <person name="Sun J.-Q."/>
        </authorList>
    </citation>
    <scope>NUCLEOTIDE SEQUENCE [LARGE SCALE GENOMIC DNA]</scope>
    <source>
        <strain evidence="5 6">RD4P76</strain>
    </source>
</reference>
<dbReference type="RefSeq" id="WP_204205192.1">
    <property type="nucleotide sequence ID" value="NZ_JAFELM010000044.1"/>
</dbReference>
<dbReference type="Gene3D" id="3.40.630.40">
    <property type="entry name" value="Zn-dependent exopeptidases"/>
    <property type="match status" value="1"/>
</dbReference>
<dbReference type="CDD" id="cd00174">
    <property type="entry name" value="SH3"/>
    <property type="match status" value="1"/>
</dbReference>
<accession>A0ABS2DMH7</accession>
<dbReference type="InterPro" id="IPR017293">
    <property type="entry name" value="N-acetylmuramoyl-L-ala_amidase"/>
</dbReference>
<feature type="domain" description="SH3b" evidence="4">
    <location>
        <begin position="104"/>
        <end position="167"/>
    </location>
</feature>
<feature type="domain" description="SH3b" evidence="4">
    <location>
        <begin position="27"/>
        <end position="89"/>
    </location>
</feature>
<evidence type="ECO:0000313" key="5">
    <source>
        <dbReference type="EMBL" id="MBM6619705.1"/>
    </source>
</evidence>
<comment type="caution">
    <text evidence="5">The sequence shown here is derived from an EMBL/GenBank/DDBJ whole genome shotgun (WGS) entry which is preliminary data.</text>
</comment>
<dbReference type="Pfam" id="PF08239">
    <property type="entry name" value="SH3_3"/>
    <property type="match status" value="5"/>
</dbReference>
<dbReference type="SMART" id="SM00646">
    <property type="entry name" value="Ami_3"/>
    <property type="match status" value="1"/>
</dbReference>
<dbReference type="Gene3D" id="2.30.30.40">
    <property type="entry name" value="SH3 Domains"/>
    <property type="match status" value="5"/>
</dbReference>
<keyword evidence="1" id="KW-0378">Hydrolase</keyword>
<dbReference type="SMART" id="SM00287">
    <property type="entry name" value="SH3b"/>
    <property type="match status" value="5"/>
</dbReference>
<dbReference type="Proteomes" id="UP001518925">
    <property type="component" value="Unassembled WGS sequence"/>
</dbReference>
<evidence type="ECO:0000256" key="3">
    <source>
        <dbReference type="SAM" id="SignalP"/>
    </source>
</evidence>
<feature type="domain" description="SH3b" evidence="4">
    <location>
        <begin position="331"/>
        <end position="395"/>
    </location>
</feature>
<name>A0ABS2DMH7_9BACI</name>
<keyword evidence="6" id="KW-1185">Reference proteome</keyword>
<dbReference type="SUPFAM" id="SSF50044">
    <property type="entry name" value="SH3-domain"/>
    <property type="match status" value="1"/>
</dbReference>
<dbReference type="InterPro" id="IPR002508">
    <property type="entry name" value="MurNAc-LAA_cat"/>
</dbReference>
<dbReference type="InterPro" id="IPR003646">
    <property type="entry name" value="SH3-like_bac-type"/>
</dbReference>
<gene>
    <name evidence="5" type="ORF">JR050_18750</name>
</gene>
<organism evidence="5 6">
    <name type="scientific">Bacillus suaedaesalsae</name>
    <dbReference type="NCBI Taxonomy" id="2810349"/>
    <lineage>
        <taxon>Bacteria</taxon>
        <taxon>Bacillati</taxon>
        <taxon>Bacillota</taxon>
        <taxon>Bacilli</taxon>
        <taxon>Bacillales</taxon>
        <taxon>Bacillaceae</taxon>
        <taxon>Bacillus</taxon>
    </lineage>
</organism>
<evidence type="ECO:0000256" key="2">
    <source>
        <dbReference type="ARBA" id="ARBA00023316"/>
    </source>
</evidence>